<sequence length="75" mass="8589">MMSDGGGMWFGGGFGWIFWIIIIAVLVWVFKMASDKGSSSQNSTDDSPLEILKKRYARGEIDEQEYEHKRKELDV</sequence>
<dbReference type="Pfam" id="PF09851">
    <property type="entry name" value="SHOCT"/>
    <property type="match status" value="1"/>
</dbReference>
<proteinExistence type="predicted"/>
<dbReference type="EMBL" id="UOFR01000043">
    <property type="protein sequence ID" value="VAW97053.1"/>
    <property type="molecule type" value="Genomic_DNA"/>
</dbReference>
<dbReference type="AlphaFoldDB" id="A0A3B1AAJ4"/>
<gene>
    <name evidence="3" type="ORF">MNBD_GAMMA21-835</name>
</gene>
<name>A0A3B1AAJ4_9ZZZZ</name>
<keyword evidence="1" id="KW-0812">Transmembrane</keyword>
<feature type="transmembrane region" description="Helical" evidence="1">
    <location>
        <begin position="6"/>
        <end position="30"/>
    </location>
</feature>
<evidence type="ECO:0000259" key="2">
    <source>
        <dbReference type="Pfam" id="PF09851"/>
    </source>
</evidence>
<evidence type="ECO:0000256" key="1">
    <source>
        <dbReference type="SAM" id="Phobius"/>
    </source>
</evidence>
<protein>
    <recommendedName>
        <fullName evidence="2">SHOCT domain-containing protein</fullName>
    </recommendedName>
</protein>
<organism evidence="3">
    <name type="scientific">hydrothermal vent metagenome</name>
    <dbReference type="NCBI Taxonomy" id="652676"/>
    <lineage>
        <taxon>unclassified sequences</taxon>
        <taxon>metagenomes</taxon>
        <taxon>ecological metagenomes</taxon>
    </lineage>
</organism>
<keyword evidence="1" id="KW-0472">Membrane</keyword>
<dbReference type="InterPro" id="IPR018649">
    <property type="entry name" value="SHOCT"/>
</dbReference>
<keyword evidence="1" id="KW-1133">Transmembrane helix</keyword>
<accession>A0A3B1AAJ4</accession>
<feature type="domain" description="SHOCT" evidence="2">
    <location>
        <begin position="48"/>
        <end position="73"/>
    </location>
</feature>
<evidence type="ECO:0000313" key="3">
    <source>
        <dbReference type="EMBL" id="VAW97053.1"/>
    </source>
</evidence>
<reference evidence="3" key="1">
    <citation type="submission" date="2018-06" db="EMBL/GenBank/DDBJ databases">
        <authorList>
            <person name="Zhirakovskaya E."/>
        </authorList>
    </citation>
    <scope>NUCLEOTIDE SEQUENCE</scope>
</reference>